<dbReference type="PANTHER" id="PTHR21137:SF35">
    <property type="entry name" value="ODORANT RECEPTOR 19A-RELATED"/>
    <property type="match status" value="1"/>
</dbReference>
<keyword evidence="3" id="KW-0716">Sensory transduction</keyword>
<name>A0A6V7HAV8_9HYME</name>
<comment type="subcellular location">
    <subcellularLocation>
        <location evidence="1">Cell membrane</location>
        <topology evidence="1">Multi-pass membrane protein</topology>
    </subcellularLocation>
</comment>
<keyword evidence="2" id="KW-1003">Cell membrane</keyword>
<dbReference type="Pfam" id="PF02949">
    <property type="entry name" value="7tm_6"/>
    <property type="match status" value="1"/>
</dbReference>
<keyword evidence="9" id="KW-0807">Transducer</keyword>
<dbReference type="EMBL" id="CAJDYZ010008302">
    <property type="protein sequence ID" value="CAD1475246.1"/>
    <property type="molecule type" value="Genomic_DNA"/>
</dbReference>
<keyword evidence="7 10" id="KW-0472">Membrane</keyword>
<evidence type="ECO:0000256" key="9">
    <source>
        <dbReference type="ARBA" id="ARBA00023224"/>
    </source>
</evidence>
<feature type="non-terminal residue" evidence="11">
    <location>
        <position position="94"/>
    </location>
</feature>
<keyword evidence="6 10" id="KW-1133">Transmembrane helix</keyword>
<feature type="non-terminal residue" evidence="11">
    <location>
        <position position="1"/>
    </location>
</feature>
<dbReference type="GO" id="GO:0005886">
    <property type="term" value="C:plasma membrane"/>
    <property type="evidence" value="ECO:0007669"/>
    <property type="project" value="UniProtKB-SubCell"/>
</dbReference>
<dbReference type="Proteomes" id="UP000752696">
    <property type="component" value="Unassembled WGS sequence"/>
</dbReference>
<keyword evidence="4 10" id="KW-0812">Transmembrane</keyword>
<organism evidence="11 12">
    <name type="scientific">Heterotrigona itama</name>
    <dbReference type="NCBI Taxonomy" id="395501"/>
    <lineage>
        <taxon>Eukaryota</taxon>
        <taxon>Metazoa</taxon>
        <taxon>Ecdysozoa</taxon>
        <taxon>Arthropoda</taxon>
        <taxon>Hexapoda</taxon>
        <taxon>Insecta</taxon>
        <taxon>Pterygota</taxon>
        <taxon>Neoptera</taxon>
        <taxon>Endopterygota</taxon>
        <taxon>Hymenoptera</taxon>
        <taxon>Apocrita</taxon>
        <taxon>Aculeata</taxon>
        <taxon>Apoidea</taxon>
        <taxon>Anthophila</taxon>
        <taxon>Apidae</taxon>
        <taxon>Heterotrigona</taxon>
    </lineage>
</organism>
<evidence type="ECO:0000256" key="7">
    <source>
        <dbReference type="ARBA" id="ARBA00023136"/>
    </source>
</evidence>
<protein>
    <recommendedName>
        <fullName evidence="13">Odorant receptor</fullName>
    </recommendedName>
</protein>
<reference evidence="11" key="1">
    <citation type="submission" date="2020-07" db="EMBL/GenBank/DDBJ databases">
        <authorList>
            <person name="Nazaruddin N."/>
        </authorList>
    </citation>
    <scope>NUCLEOTIDE SEQUENCE</scope>
</reference>
<evidence type="ECO:0000313" key="11">
    <source>
        <dbReference type="EMBL" id="CAD1475246.1"/>
    </source>
</evidence>
<accession>A0A6V7HAV8</accession>
<proteinExistence type="predicted"/>
<comment type="caution">
    <text evidence="11">The sequence shown here is derived from an EMBL/GenBank/DDBJ whole genome shotgun (WGS) entry which is preliminary data.</text>
</comment>
<evidence type="ECO:0000256" key="2">
    <source>
        <dbReference type="ARBA" id="ARBA00022475"/>
    </source>
</evidence>
<sequence>SFEEELEQHMVFQTVFLCIYTVSVMVQLLLYCYVGERLTFESTDIADTAYNCEWYSLPPKNARLLVIIMCRAVSSPLKLTAGKFCWFTILLYSQ</sequence>
<evidence type="ECO:0000256" key="1">
    <source>
        <dbReference type="ARBA" id="ARBA00004651"/>
    </source>
</evidence>
<keyword evidence="8" id="KW-0675">Receptor</keyword>
<evidence type="ECO:0000256" key="10">
    <source>
        <dbReference type="SAM" id="Phobius"/>
    </source>
</evidence>
<evidence type="ECO:0000313" key="12">
    <source>
        <dbReference type="Proteomes" id="UP000752696"/>
    </source>
</evidence>
<dbReference type="GO" id="GO:0007165">
    <property type="term" value="P:signal transduction"/>
    <property type="evidence" value="ECO:0007669"/>
    <property type="project" value="UniProtKB-KW"/>
</dbReference>
<evidence type="ECO:0008006" key="13">
    <source>
        <dbReference type="Google" id="ProtNLM"/>
    </source>
</evidence>
<dbReference type="AlphaFoldDB" id="A0A6V7HAV8"/>
<dbReference type="PANTHER" id="PTHR21137">
    <property type="entry name" value="ODORANT RECEPTOR"/>
    <property type="match status" value="1"/>
</dbReference>
<evidence type="ECO:0000256" key="5">
    <source>
        <dbReference type="ARBA" id="ARBA00022725"/>
    </source>
</evidence>
<feature type="transmembrane region" description="Helical" evidence="10">
    <location>
        <begin position="12"/>
        <end position="34"/>
    </location>
</feature>
<evidence type="ECO:0000256" key="8">
    <source>
        <dbReference type="ARBA" id="ARBA00023170"/>
    </source>
</evidence>
<gene>
    <name evidence="11" type="ORF">MHI_LOCUS535991</name>
</gene>
<dbReference type="OrthoDB" id="6617147at2759"/>
<evidence type="ECO:0000256" key="3">
    <source>
        <dbReference type="ARBA" id="ARBA00022606"/>
    </source>
</evidence>
<keyword evidence="12" id="KW-1185">Reference proteome</keyword>
<evidence type="ECO:0000256" key="4">
    <source>
        <dbReference type="ARBA" id="ARBA00022692"/>
    </source>
</evidence>
<dbReference type="GO" id="GO:0004984">
    <property type="term" value="F:olfactory receptor activity"/>
    <property type="evidence" value="ECO:0007669"/>
    <property type="project" value="InterPro"/>
</dbReference>
<evidence type="ECO:0000256" key="6">
    <source>
        <dbReference type="ARBA" id="ARBA00022989"/>
    </source>
</evidence>
<keyword evidence="5" id="KW-0552">Olfaction</keyword>
<dbReference type="InterPro" id="IPR004117">
    <property type="entry name" value="7tm6_olfct_rcpt"/>
</dbReference>
<dbReference type="GO" id="GO:0005549">
    <property type="term" value="F:odorant binding"/>
    <property type="evidence" value="ECO:0007669"/>
    <property type="project" value="InterPro"/>
</dbReference>